<dbReference type="GO" id="GO:0000402">
    <property type="term" value="F:crossed form four-way junction DNA binding"/>
    <property type="evidence" value="ECO:0007669"/>
    <property type="project" value="TreeGrafter"/>
</dbReference>
<dbReference type="Gene3D" id="3.30.420.10">
    <property type="entry name" value="Ribonuclease H-like superfamily/Ribonuclease H"/>
    <property type="match status" value="1"/>
</dbReference>
<organism evidence="2 3">
    <name type="scientific">Microthyrium microscopicum</name>
    <dbReference type="NCBI Taxonomy" id="703497"/>
    <lineage>
        <taxon>Eukaryota</taxon>
        <taxon>Fungi</taxon>
        <taxon>Dikarya</taxon>
        <taxon>Ascomycota</taxon>
        <taxon>Pezizomycotina</taxon>
        <taxon>Dothideomycetes</taxon>
        <taxon>Dothideomycetes incertae sedis</taxon>
        <taxon>Microthyriales</taxon>
        <taxon>Microthyriaceae</taxon>
        <taxon>Microthyrium</taxon>
    </lineage>
</organism>
<name>A0A6A6U0F4_9PEZI</name>
<proteinExistence type="predicted"/>
<protein>
    <submittedName>
        <fullName evidence="2">Ribonuclease H-like protein</fullName>
    </submittedName>
</protein>
<evidence type="ECO:0000313" key="3">
    <source>
        <dbReference type="Proteomes" id="UP000799302"/>
    </source>
</evidence>
<dbReference type="AlphaFoldDB" id="A0A6A6U0F4"/>
<dbReference type="GO" id="GO:0005739">
    <property type="term" value="C:mitochondrion"/>
    <property type="evidence" value="ECO:0007669"/>
    <property type="project" value="TreeGrafter"/>
</dbReference>
<dbReference type="SUPFAM" id="SSF53098">
    <property type="entry name" value="Ribonuclease H-like"/>
    <property type="match status" value="1"/>
</dbReference>
<dbReference type="PANTHER" id="PTHR28072">
    <property type="entry name" value="CRUCIFORM CUTTING ENDONUCLEASE 1, MITOCHONDRIAL-RELATED"/>
    <property type="match status" value="1"/>
</dbReference>
<keyword evidence="3" id="KW-1185">Reference proteome</keyword>
<reference evidence="2" key="1">
    <citation type="journal article" date="2020" name="Stud. Mycol.">
        <title>101 Dothideomycetes genomes: a test case for predicting lifestyles and emergence of pathogens.</title>
        <authorList>
            <person name="Haridas S."/>
            <person name="Albert R."/>
            <person name="Binder M."/>
            <person name="Bloem J."/>
            <person name="Labutti K."/>
            <person name="Salamov A."/>
            <person name="Andreopoulos B."/>
            <person name="Baker S."/>
            <person name="Barry K."/>
            <person name="Bills G."/>
            <person name="Bluhm B."/>
            <person name="Cannon C."/>
            <person name="Castanera R."/>
            <person name="Culley D."/>
            <person name="Daum C."/>
            <person name="Ezra D."/>
            <person name="Gonzalez J."/>
            <person name="Henrissat B."/>
            <person name="Kuo A."/>
            <person name="Liang C."/>
            <person name="Lipzen A."/>
            <person name="Lutzoni F."/>
            <person name="Magnuson J."/>
            <person name="Mondo S."/>
            <person name="Nolan M."/>
            <person name="Ohm R."/>
            <person name="Pangilinan J."/>
            <person name="Park H.-J."/>
            <person name="Ramirez L."/>
            <person name="Alfaro M."/>
            <person name="Sun H."/>
            <person name="Tritt A."/>
            <person name="Yoshinaga Y."/>
            <person name="Zwiers L.-H."/>
            <person name="Turgeon B."/>
            <person name="Goodwin S."/>
            <person name="Spatafora J."/>
            <person name="Crous P."/>
            <person name="Grigoriev I."/>
        </authorList>
    </citation>
    <scope>NUCLEOTIDE SEQUENCE</scope>
    <source>
        <strain evidence="2">CBS 115976</strain>
    </source>
</reference>
<dbReference type="GO" id="GO:0070336">
    <property type="term" value="F:flap-structured DNA binding"/>
    <property type="evidence" value="ECO:0007669"/>
    <property type="project" value="TreeGrafter"/>
</dbReference>
<dbReference type="OrthoDB" id="5552842at2759"/>
<dbReference type="InterPro" id="IPR039197">
    <property type="entry name" value="Mrs1/Cce1"/>
</dbReference>
<accession>A0A6A6U0F4</accession>
<evidence type="ECO:0000313" key="2">
    <source>
        <dbReference type="EMBL" id="KAF2665430.1"/>
    </source>
</evidence>
<evidence type="ECO:0000259" key="1">
    <source>
        <dbReference type="Pfam" id="PF09159"/>
    </source>
</evidence>
<gene>
    <name evidence="2" type="ORF">BT63DRAFT_65874</name>
</gene>
<sequence>MSALKDLSHLKQSHIAFLLKRIGAIVGGKKNEQLRRLNHELVRPRLVLGKDKDGVERARILSVDMGIKNLGYCLTKVNIHPDTKTTKPSFLVATWASGPLFPETNKAEESNEDPFDLYSPSNFSKTALDLVKNVFLPLRPTHILIEKQRFRTGGQPMIQEWTVRVNKLESMLWSILATHNEYNEFKIQTSAVDPARTTKFWVPVDKAVKNEEKVMADTKKLKINLVKSWISKEKLPEEIDLQFGVQAHPMMNFFATGKRFAKGEDTPKKRDDLADCLLQAAAKVIWELNRRQIADMSVKQIELLCKSADAATANSSASTG</sequence>
<dbReference type="GO" id="GO:0004520">
    <property type="term" value="F:DNA endonuclease activity"/>
    <property type="evidence" value="ECO:0007669"/>
    <property type="project" value="TreeGrafter"/>
</dbReference>
<dbReference type="InterPro" id="IPR012337">
    <property type="entry name" value="RNaseH-like_sf"/>
</dbReference>
<dbReference type="PANTHER" id="PTHR28072:SF1">
    <property type="entry name" value="CRUCIFORM CUTTING ENDONUCLEASE 1, MITOCHONDRIAL-RELATED"/>
    <property type="match status" value="1"/>
</dbReference>
<dbReference type="InterPro" id="IPR015242">
    <property type="entry name" value="Ydc2_cat"/>
</dbReference>
<dbReference type="GO" id="GO:0000403">
    <property type="term" value="F:Y-form DNA binding"/>
    <property type="evidence" value="ECO:0007669"/>
    <property type="project" value="TreeGrafter"/>
</dbReference>
<dbReference type="Proteomes" id="UP000799302">
    <property type="component" value="Unassembled WGS sequence"/>
</dbReference>
<dbReference type="InterPro" id="IPR036397">
    <property type="entry name" value="RNaseH_sf"/>
</dbReference>
<feature type="domain" description="Mitochondrial resolvase Ydc2 catalytic" evidence="1">
    <location>
        <begin position="60"/>
        <end position="293"/>
    </location>
</feature>
<dbReference type="Pfam" id="PF09159">
    <property type="entry name" value="Ydc2-catalyt"/>
    <property type="match status" value="1"/>
</dbReference>
<dbReference type="CDD" id="cd16963">
    <property type="entry name" value="CCE1"/>
    <property type="match status" value="1"/>
</dbReference>
<dbReference type="EMBL" id="MU004240">
    <property type="protein sequence ID" value="KAF2665430.1"/>
    <property type="molecule type" value="Genomic_DNA"/>
</dbReference>